<evidence type="ECO:0000256" key="1">
    <source>
        <dbReference type="SAM" id="Phobius"/>
    </source>
</evidence>
<dbReference type="Proteomes" id="UP000319160">
    <property type="component" value="Unassembled WGS sequence"/>
</dbReference>
<feature type="transmembrane region" description="Helical" evidence="1">
    <location>
        <begin position="57"/>
        <end position="76"/>
    </location>
</feature>
<reference evidence="3" key="1">
    <citation type="submission" date="2019-06" db="EMBL/GenBank/DDBJ databases">
        <title>Draft genome sequence of the griseofulvin-producing fungus Xylaria cubensis strain G536.</title>
        <authorList>
            <person name="Mead M.E."/>
            <person name="Raja H.A."/>
            <person name="Steenwyk J.L."/>
            <person name="Knowles S.L."/>
            <person name="Oberlies N.H."/>
            <person name="Rokas A."/>
        </authorList>
    </citation>
    <scope>NUCLEOTIDE SEQUENCE [LARGE SCALE GENOMIC DNA]</scope>
    <source>
        <strain evidence="3">G536</strain>
    </source>
</reference>
<evidence type="ECO:0000313" key="2">
    <source>
        <dbReference type="EMBL" id="TRX90322.1"/>
    </source>
</evidence>
<protein>
    <submittedName>
        <fullName evidence="2">Uncharacterized protein</fullName>
    </submittedName>
</protein>
<keyword evidence="1" id="KW-1133">Transmembrane helix</keyword>
<keyword evidence="1" id="KW-0812">Transmembrane</keyword>
<dbReference type="AlphaFoldDB" id="A0A553HQT4"/>
<keyword evidence="3" id="KW-1185">Reference proteome</keyword>
<sequence>MIVLASIFVTVKRDLTQSRILGKLQYSIRDSASRHSDTVRSIFPSAHVHIVLSKVPVAPIVVVIISFAAFLQWNVLRLQRCKCELHYSGRIVAPQLYYLPEDLTQASGANLPSALTS</sequence>
<gene>
    <name evidence="2" type="ORF">FHL15_008867</name>
</gene>
<proteinExistence type="predicted"/>
<name>A0A553HQT4_9PEZI</name>
<dbReference type="EMBL" id="VFLP01000057">
    <property type="protein sequence ID" value="TRX90322.1"/>
    <property type="molecule type" value="Genomic_DNA"/>
</dbReference>
<organism evidence="2 3">
    <name type="scientific">Xylaria flabelliformis</name>
    <dbReference type="NCBI Taxonomy" id="2512241"/>
    <lineage>
        <taxon>Eukaryota</taxon>
        <taxon>Fungi</taxon>
        <taxon>Dikarya</taxon>
        <taxon>Ascomycota</taxon>
        <taxon>Pezizomycotina</taxon>
        <taxon>Sordariomycetes</taxon>
        <taxon>Xylariomycetidae</taxon>
        <taxon>Xylariales</taxon>
        <taxon>Xylariaceae</taxon>
        <taxon>Xylaria</taxon>
    </lineage>
</organism>
<evidence type="ECO:0000313" key="3">
    <source>
        <dbReference type="Proteomes" id="UP000319160"/>
    </source>
</evidence>
<comment type="caution">
    <text evidence="2">The sequence shown here is derived from an EMBL/GenBank/DDBJ whole genome shotgun (WGS) entry which is preliminary data.</text>
</comment>
<keyword evidence="1" id="KW-0472">Membrane</keyword>
<accession>A0A553HQT4</accession>